<keyword evidence="2" id="KW-1185">Reference proteome</keyword>
<name>A0A3A4K6I7_9NOCA</name>
<protein>
    <submittedName>
        <fullName evidence="1">Uncharacterized protein</fullName>
    </submittedName>
</protein>
<evidence type="ECO:0000313" key="1">
    <source>
        <dbReference type="EMBL" id="RJO76689.1"/>
    </source>
</evidence>
<sequence length="139" mass="15986">MNMADQFDLIAEAKSGALSVRMSPEEFARIDHECRRFVKETIREVQNDMREISKIDKWGFGDHPDSKLTSAPTMARRFREKAMGQPDGNDFYTILEEHKSAVESIRQLFGAMRDRYIAQDSTLAARFKAESERLGNPIK</sequence>
<accession>A0A3A4K6I7</accession>
<comment type="caution">
    <text evidence="1">The sequence shown here is derived from an EMBL/GenBank/DDBJ whole genome shotgun (WGS) entry which is preliminary data.</text>
</comment>
<organism evidence="1 2">
    <name type="scientific">Nocardia panacis</name>
    <dbReference type="NCBI Taxonomy" id="2340916"/>
    <lineage>
        <taxon>Bacteria</taxon>
        <taxon>Bacillati</taxon>
        <taxon>Actinomycetota</taxon>
        <taxon>Actinomycetes</taxon>
        <taxon>Mycobacteriales</taxon>
        <taxon>Nocardiaceae</taxon>
        <taxon>Nocardia</taxon>
    </lineage>
</organism>
<gene>
    <name evidence="1" type="ORF">D5S18_10490</name>
</gene>
<dbReference type="EMBL" id="QZFU01000016">
    <property type="protein sequence ID" value="RJO76689.1"/>
    <property type="molecule type" value="Genomic_DNA"/>
</dbReference>
<evidence type="ECO:0000313" key="2">
    <source>
        <dbReference type="Proteomes" id="UP000266677"/>
    </source>
</evidence>
<proteinExistence type="predicted"/>
<dbReference type="Proteomes" id="UP000266677">
    <property type="component" value="Unassembled WGS sequence"/>
</dbReference>
<reference evidence="1 2" key="1">
    <citation type="submission" date="2018-09" db="EMBL/GenBank/DDBJ databases">
        <title>YIM PH21274 draft genome.</title>
        <authorList>
            <person name="Miao C."/>
        </authorList>
    </citation>
    <scope>NUCLEOTIDE SEQUENCE [LARGE SCALE GENOMIC DNA]</scope>
    <source>
        <strain evidence="1 2">YIM PH 21724</strain>
    </source>
</reference>
<dbReference type="AlphaFoldDB" id="A0A3A4K6I7"/>